<evidence type="ECO:0000313" key="5">
    <source>
        <dbReference type="Proteomes" id="UP000461730"/>
    </source>
</evidence>
<feature type="signal peptide" evidence="3">
    <location>
        <begin position="1"/>
        <end position="22"/>
    </location>
</feature>
<keyword evidence="3" id="KW-0732">Signal</keyword>
<evidence type="ECO:0000256" key="3">
    <source>
        <dbReference type="SAM" id="SignalP"/>
    </source>
</evidence>
<dbReference type="GO" id="GO:0052757">
    <property type="term" value="F:chondroitin hydrolase activity"/>
    <property type="evidence" value="ECO:0007669"/>
    <property type="project" value="TreeGrafter"/>
</dbReference>
<comment type="caution">
    <text evidence="4">The sequence shown here is derived from an EMBL/GenBank/DDBJ whole genome shotgun (WGS) entry which is preliminary data.</text>
</comment>
<dbReference type="PANTHER" id="PTHR36845">
    <property type="entry name" value="HYDROLASE, PUTATIVE (AFU_ORTHOLOGUE AFUA_7G05090)-RELATED"/>
    <property type="match status" value="1"/>
</dbReference>
<accession>A0A7K1U8L7</accession>
<dbReference type="InterPro" id="IPR052369">
    <property type="entry name" value="UG_Glycosaminoglycan_Hydrolase"/>
</dbReference>
<dbReference type="SUPFAM" id="SSF48208">
    <property type="entry name" value="Six-hairpin glycosidases"/>
    <property type="match status" value="1"/>
</dbReference>
<gene>
    <name evidence="4" type="ORF">GO493_20820</name>
</gene>
<sequence length="400" mass="45169">MKKLSFLLCGLLAACTATQVVAQKSSSRKQQMISLANKTLDLATRQYKLMAKHVPDNVLPRSTNPKDGSLVTAKSEWWTAGFYPGTLWYLYEYSKDKTIRQEAIKRTALVEKEKNNKGTHDLGFMMYCSFGNGLRLTKDPAYKDVLLTSARSLCTRFNPTVGCIKSWDHGDWQFPVIIDNMMNLELLTWATRVSGDTSFAHVARTHANTTKLHHFRPDYSSYHVIGYDTTTGAVVAKNTHQGFADSSAWSRGQAWGLYGYTMMYRETKDKAYLEQARHIAEFILNNPHMPADLIPYWDYDAPDIPNAPRDASAGAVAASALLELSRYTQGETSAKYWKAGEKMLESLCSPAYLAKEGENNDFILKHSVGSLPHKSEVDVPLTYADYYFVEALLRYKQWAK</sequence>
<dbReference type="Gene3D" id="1.50.10.10">
    <property type="match status" value="1"/>
</dbReference>
<dbReference type="InterPro" id="IPR012341">
    <property type="entry name" value="6hp_glycosidase-like_sf"/>
</dbReference>
<proteinExistence type="inferred from homology"/>
<dbReference type="PANTHER" id="PTHR36845:SF1">
    <property type="entry name" value="HYDROLASE, PUTATIVE (AFU_ORTHOLOGUE AFUA_7G05090)-RELATED"/>
    <property type="match status" value="1"/>
</dbReference>
<keyword evidence="1 4" id="KW-0378">Hydrolase</keyword>
<dbReference type="RefSeq" id="WP_157308165.1">
    <property type="nucleotide sequence ID" value="NZ_WRXN01000010.1"/>
</dbReference>
<feature type="chain" id="PRO_5029670401" evidence="3">
    <location>
        <begin position="23"/>
        <end position="400"/>
    </location>
</feature>
<comment type="similarity">
    <text evidence="2">Belongs to the glycosyl hydrolase 88 family.</text>
</comment>
<evidence type="ECO:0000256" key="1">
    <source>
        <dbReference type="ARBA" id="ARBA00022801"/>
    </source>
</evidence>
<dbReference type="PROSITE" id="PS51257">
    <property type="entry name" value="PROKAR_LIPOPROTEIN"/>
    <property type="match status" value="1"/>
</dbReference>
<protein>
    <submittedName>
        <fullName evidence="4">Glucuronyl hydrolase</fullName>
    </submittedName>
</protein>
<evidence type="ECO:0000313" key="4">
    <source>
        <dbReference type="EMBL" id="MVT10727.1"/>
    </source>
</evidence>
<dbReference type="GO" id="GO:0000272">
    <property type="term" value="P:polysaccharide catabolic process"/>
    <property type="evidence" value="ECO:0007669"/>
    <property type="project" value="TreeGrafter"/>
</dbReference>
<name>A0A7K1U8L7_9BACT</name>
<reference evidence="4 5" key="1">
    <citation type="submission" date="2019-12" db="EMBL/GenBank/DDBJ databases">
        <title>Chitinophaga sp. strain ysch24 (GDMCC 1.1355), whole genome shotgun sequence.</title>
        <authorList>
            <person name="Zhang X."/>
        </authorList>
    </citation>
    <scope>NUCLEOTIDE SEQUENCE [LARGE SCALE GENOMIC DNA]</scope>
    <source>
        <strain evidence="5">ysch24</strain>
    </source>
</reference>
<keyword evidence="5" id="KW-1185">Reference proteome</keyword>
<dbReference type="Proteomes" id="UP000461730">
    <property type="component" value="Unassembled WGS sequence"/>
</dbReference>
<dbReference type="EMBL" id="WRXN01000010">
    <property type="protein sequence ID" value="MVT10727.1"/>
    <property type="molecule type" value="Genomic_DNA"/>
</dbReference>
<dbReference type="InterPro" id="IPR008928">
    <property type="entry name" value="6-hairpin_glycosidase_sf"/>
</dbReference>
<organism evidence="4 5">
    <name type="scientific">Chitinophaga tropicalis</name>
    <dbReference type="NCBI Taxonomy" id="2683588"/>
    <lineage>
        <taxon>Bacteria</taxon>
        <taxon>Pseudomonadati</taxon>
        <taxon>Bacteroidota</taxon>
        <taxon>Chitinophagia</taxon>
        <taxon>Chitinophagales</taxon>
        <taxon>Chitinophagaceae</taxon>
        <taxon>Chitinophaga</taxon>
    </lineage>
</organism>
<evidence type="ECO:0000256" key="2">
    <source>
        <dbReference type="ARBA" id="ARBA00038358"/>
    </source>
</evidence>
<dbReference type="AlphaFoldDB" id="A0A7K1U8L7"/>